<keyword evidence="8" id="KW-0931">ER-Golgi transport</keyword>
<evidence type="ECO:0000259" key="14">
    <source>
        <dbReference type="PROSITE" id="PS51328"/>
    </source>
</evidence>
<feature type="region of interest" description="Disordered" evidence="12">
    <location>
        <begin position="350"/>
        <end position="370"/>
    </location>
</feature>
<evidence type="ECO:0000256" key="10">
    <source>
        <dbReference type="ARBA" id="ARBA00023034"/>
    </source>
</evidence>
<evidence type="ECO:0000256" key="7">
    <source>
        <dbReference type="ARBA" id="ARBA00022824"/>
    </source>
</evidence>
<keyword evidence="6" id="KW-0732">Signal</keyword>
<evidence type="ECO:0000256" key="12">
    <source>
        <dbReference type="SAM" id="MobiDB-lite"/>
    </source>
</evidence>
<dbReference type="Pfam" id="PF03388">
    <property type="entry name" value="Lectin_leg-like"/>
    <property type="match status" value="1"/>
</dbReference>
<dbReference type="CDD" id="cd07308">
    <property type="entry name" value="lectin_leg-like"/>
    <property type="match status" value="1"/>
</dbReference>
<dbReference type="Gene3D" id="3.30.450.70">
    <property type="match status" value="1"/>
</dbReference>
<dbReference type="GO" id="GO:0000139">
    <property type="term" value="C:Golgi membrane"/>
    <property type="evidence" value="ECO:0007669"/>
    <property type="project" value="TreeGrafter"/>
</dbReference>
<name>A0A8H6B6B2_DEKBR</name>
<dbReference type="InterPro" id="IPR051136">
    <property type="entry name" value="Intracellular_Lectin-GPT"/>
</dbReference>
<dbReference type="GO" id="GO:0030134">
    <property type="term" value="C:COPII-coated ER to Golgi transport vesicle"/>
    <property type="evidence" value="ECO:0007669"/>
    <property type="project" value="TreeGrafter"/>
</dbReference>
<sequence>MDIDYSHGSPKRGYFTYAKTGINRLSKKVKLLLLGIIIFILYWIFIRRADKGLEKGNALFQGTSNQFDPNQSSITDEKISRIHLNYLDLKKPFVDLSTLKFNNYVNGGNMQIERDSDHVCLVPDRSSALGYLFSKSFISESDSSALEVELDFRIHGHEKRSNLIGDGMALWFTDSQLHQGDVFGVQSDYKGLGIFIDTYKNGDRKEYKSMNKRGFPYISIQPNYGNAGQYNKDNDGYQTELDGCSIHRVYDAGNQGKISKIRVIFLRKKAYFRLDVDINGDGSWQNCIQKMNFPVDAFPLKPYIGLSAETGQLTHAVDIYRLQTSTFRASNGEEIKNVHSLLNSIGVSKNQQSKSTQRVSEKRNKNGLRSMKRRRTFSRLQRQEKELKRKDEEKYGSKYGFLGWFGSLVWKTLKNSNDYLVIASTLHGVHAIASKLTPEEAMGNYEKSRLPTNSNRFGLQCITTAKFKIFIHQTTTGLKLILFTSNDVSLIQATQLQGQLYKSYADYVLKNPFYRLDMPIRFRLFDDKVLTVVTGYNA</sequence>
<evidence type="ECO:0000313" key="15">
    <source>
        <dbReference type="EMBL" id="KAF6006046.1"/>
    </source>
</evidence>
<comment type="subcellular location">
    <subcellularLocation>
        <location evidence="1">Endoplasmic reticulum</location>
    </subcellularLocation>
    <subcellularLocation>
        <location evidence="3">Golgi apparatus</location>
    </subcellularLocation>
    <subcellularLocation>
        <location evidence="2">Membrane</location>
        <topology evidence="2">Single-pass type I membrane protein</topology>
    </subcellularLocation>
</comment>
<dbReference type="GO" id="GO:0030008">
    <property type="term" value="C:TRAPP complex"/>
    <property type="evidence" value="ECO:0007669"/>
    <property type="project" value="InterPro"/>
</dbReference>
<organism evidence="15 16">
    <name type="scientific">Dekkera bruxellensis</name>
    <name type="common">Brettanomyces custersii</name>
    <dbReference type="NCBI Taxonomy" id="5007"/>
    <lineage>
        <taxon>Eukaryota</taxon>
        <taxon>Fungi</taxon>
        <taxon>Dikarya</taxon>
        <taxon>Ascomycota</taxon>
        <taxon>Saccharomycotina</taxon>
        <taxon>Pichiomycetes</taxon>
        <taxon>Pichiales</taxon>
        <taxon>Pichiaceae</taxon>
        <taxon>Brettanomyces</taxon>
    </lineage>
</organism>
<evidence type="ECO:0000256" key="4">
    <source>
        <dbReference type="ARBA" id="ARBA00022448"/>
    </source>
</evidence>
<dbReference type="PANTHER" id="PTHR12223">
    <property type="entry name" value="VESICULAR MANNOSE-BINDING LECTIN"/>
    <property type="match status" value="1"/>
</dbReference>
<comment type="caution">
    <text evidence="15">The sequence shown here is derived from an EMBL/GenBank/DDBJ whole genome shotgun (WGS) entry which is preliminary data.</text>
</comment>
<accession>A0A8H6B6B2</accession>
<protein>
    <recommendedName>
        <fullName evidence="14">L-type lectin-like domain-containing protein</fullName>
    </recommendedName>
</protein>
<proteinExistence type="predicted"/>
<reference evidence="15 16" key="1">
    <citation type="journal article" date="2020" name="Appl. Microbiol. Biotechnol.">
        <title>Targeted gene deletion in Brettanomyces bruxellensis with an expression-free CRISPR-Cas9 system.</title>
        <authorList>
            <person name="Varela C."/>
            <person name="Bartel C."/>
            <person name="Onetto C."/>
            <person name="Borneman A."/>
        </authorList>
    </citation>
    <scope>NUCLEOTIDE SEQUENCE [LARGE SCALE GENOMIC DNA]</scope>
    <source>
        <strain evidence="15 16">AWRI1613</strain>
    </source>
</reference>
<keyword evidence="10" id="KW-0333">Golgi apparatus</keyword>
<dbReference type="AlphaFoldDB" id="A0A8H6B6B2"/>
<evidence type="ECO:0000256" key="1">
    <source>
        <dbReference type="ARBA" id="ARBA00004240"/>
    </source>
</evidence>
<dbReference type="SUPFAM" id="SSF49899">
    <property type="entry name" value="Concanavalin A-like lectins/glucanases"/>
    <property type="match status" value="1"/>
</dbReference>
<feature type="transmembrane region" description="Helical" evidence="13">
    <location>
        <begin position="29"/>
        <end position="46"/>
    </location>
</feature>
<dbReference type="EMBL" id="JABCYN010000056">
    <property type="protein sequence ID" value="KAF6006046.1"/>
    <property type="molecule type" value="Genomic_DNA"/>
</dbReference>
<dbReference type="Proteomes" id="UP000568158">
    <property type="component" value="Unassembled WGS sequence"/>
</dbReference>
<dbReference type="InterPro" id="IPR011012">
    <property type="entry name" value="Longin-like_dom_sf"/>
</dbReference>
<dbReference type="GO" id="GO:0006888">
    <property type="term" value="P:endoplasmic reticulum to Golgi vesicle-mediated transport"/>
    <property type="evidence" value="ECO:0007669"/>
    <property type="project" value="TreeGrafter"/>
</dbReference>
<dbReference type="SUPFAM" id="SSF64356">
    <property type="entry name" value="SNARE-like"/>
    <property type="match status" value="1"/>
</dbReference>
<keyword evidence="7" id="KW-0256">Endoplasmic reticulum</keyword>
<keyword evidence="5 13" id="KW-0812">Transmembrane</keyword>
<gene>
    <name evidence="15" type="ORF">HII12_005270</name>
</gene>
<dbReference type="InterPro" id="IPR013320">
    <property type="entry name" value="ConA-like_dom_sf"/>
</dbReference>
<keyword evidence="4" id="KW-0813">Transport</keyword>
<evidence type="ECO:0000256" key="8">
    <source>
        <dbReference type="ARBA" id="ARBA00022892"/>
    </source>
</evidence>
<dbReference type="InterPro" id="IPR005052">
    <property type="entry name" value="Lectin_leg"/>
</dbReference>
<evidence type="ECO:0000256" key="11">
    <source>
        <dbReference type="ARBA" id="ARBA00023136"/>
    </source>
</evidence>
<evidence type="ECO:0000256" key="2">
    <source>
        <dbReference type="ARBA" id="ARBA00004479"/>
    </source>
</evidence>
<feature type="domain" description="L-type lectin-like" evidence="14">
    <location>
        <begin position="81"/>
        <end position="327"/>
    </location>
</feature>
<evidence type="ECO:0000256" key="9">
    <source>
        <dbReference type="ARBA" id="ARBA00022989"/>
    </source>
</evidence>
<keyword evidence="9 13" id="KW-1133">Transmembrane helix</keyword>
<dbReference type="PANTHER" id="PTHR12223:SF45">
    <property type="entry name" value="RE50040P"/>
    <property type="match status" value="1"/>
</dbReference>
<dbReference type="GO" id="GO:0005537">
    <property type="term" value="F:D-mannose binding"/>
    <property type="evidence" value="ECO:0007669"/>
    <property type="project" value="TreeGrafter"/>
</dbReference>
<dbReference type="PROSITE" id="PS51328">
    <property type="entry name" value="L_LECTIN_LIKE"/>
    <property type="match status" value="1"/>
</dbReference>
<evidence type="ECO:0000256" key="6">
    <source>
        <dbReference type="ARBA" id="ARBA00022729"/>
    </source>
</evidence>
<evidence type="ECO:0000256" key="5">
    <source>
        <dbReference type="ARBA" id="ARBA00022692"/>
    </source>
</evidence>
<dbReference type="Pfam" id="PF04099">
    <property type="entry name" value="Sybindin"/>
    <property type="match status" value="1"/>
</dbReference>
<evidence type="ECO:0000313" key="16">
    <source>
        <dbReference type="Proteomes" id="UP000568158"/>
    </source>
</evidence>
<evidence type="ECO:0000256" key="3">
    <source>
        <dbReference type="ARBA" id="ARBA00004555"/>
    </source>
</evidence>
<dbReference type="GO" id="GO:0005789">
    <property type="term" value="C:endoplasmic reticulum membrane"/>
    <property type="evidence" value="ECO:0007669"/>
    <property type="project" value="TreeGrafter"/>
</dbReference>
<dbReference type="Gene3D" id="2.60.120.200">
    <property type="match status" value="1"/>
</dbReference>
<dbReference type="SMART" id="SM01399">
    <property type="entry name" value="Sybindin"/>
    <property type="match status" value="1"/>
</dbReference>
<dbReference type="GO" id="GO:0005793">
    <property type="term" value="C:endoplasmic reticulum-Golgi intermediate compartment"/>
    <property type="evidence" value="ECO:0007669"/>
    <property type="project" value="TreeGrafter"/>
</dbReference>
<evidence type="ECO:0000256" key="13">
    <source>
        <dbReference type="SAM" id="Phobius"/>
    </source>
</evidence>
<dbReference type="InterPro" id="IPR007233">
    <property type="entry name" value="TRAPPC"/>
</dbReference>
<keyword evidence="11 13" id="KW-0472">Membrane</keyword>